<name>A0A0S3RJD5_PHAAN</name>
<accession>A0A0S3RJD5</accession>
<evidence type="ECO:0000313" key="2">
    <source>
        <dbReference type="Proteomes" id="UP000291084"/>
    </source>
</evidence>
<organism evidence="1 2">
    <name type="scientific">Vigna angularis var. angularis</name>
    <dbReference type="NCBI Taxonomy" id="157739"/>
    <lineage>
        <taxon>Eukaryota</taxon>
        <taxon>Viridiplantae</taxon>
        <taxon>Streptophyta</taxon>
        <taxon>Embryophyta</taxon>
        <taxon>Tracheophyta</taxon>
        <taxon>Spermatophyta</taxon>
        <taxon>Magnoliopsida</taxon>
        <taxon>eudicotyledons</taxon>
        <taxon>Gunneridae</taxon>
        <taxon>Pentapetalae</taxon>
        <taxon>rosids</taxon>
        <taxon>fabids</taxon>
        <taxon>Fabales</taxon>
        <taxon>Fabaceae</taxon>
        <taxon>Papilionoideae</taxon>
        <taxon>50 kb inversion clade</taxon>
        <taxon>NPAAA clade</taxon>
        <taxon>indigoferoid/millettioid clade</taxon>
        <taxon>Phaseoleae</taxon>
        <taxon>Vigna</taxon>
    </lineage>
</organism>
<dbReference type="AlphaFoldDB" id="A0A0S3RJD5"/>
<evidence type="ECO:0000313" key="1">
    <source>
        <dbReference type="EMBL" id="BAT80756.1"/>
    </source>
</evidence>
<keyword evidence="2" id="KW-1185">Reference proteome</keyword>
<dbReference type="Proteomes" id="UP000291084">
    <property type="component" value="Chromosome 3"/>
</dbReference>
<proteinExistence type="predicted"/>
<protein>
    <submittedName>
        <fullName evidence="1">Uncharacterized protein</fullName>
    </submittedName>
</protein>
<gene>
    <name evidence="1" type="primary">Vigan.03G035500</name>
    <name evidence="1" type="ORF">VIGAN_03035500</name>
</gene>
<dbReference type="EMBL" id="AP015036">
    <property type="protein sequence ID" value="BAT80756.1"/>
    <property type="molecule type" value="Genomic_DNA"/>
</dbReference>
<reference evidence="1 2" key="1">
    <citation type="journal article" date="2015" name="Sci. Rep.">
        <title>The power of single molecule real-time sequencing technology in the de novo assembly of a eukaryotic genome.</title>
        <authorList>
            <person name="Sakai H."/>
            <person name="Naito K."/>
            <person name="Ogiso-Tanaka E."/>
            <person name="Takahashi Y."/>
            <person name="Iseki K."/>
            <person name="Muto C."/>
            <person name="Satou K."/>
            <person name="Teruya K."/>
            <person name="Shiroma A."/>
            <person name="Shimoji M."/>
            <person name="Hirano T."/>
            <person name="Itoh T."/>
            <person name="Kaga A."/>
            <person name="Tomooka N."/>
        </authorList>
    </citation>
    <scope>NUCLEOTIDE SEQUENCE [LARGE SCALE GENOMIC DNA]</scope>
    <source>
        <strain evidence="2">cv. Shumari</strain>
    </source>
</reference>
<feature type="non-terminal residue" evidence="1">
    <location>
        <position position="1"/>
    </location>
</feature>
<sequence length="77" mass="8494">NERRSVLHTLAICEKIILVICILSRNRFDKESVGGIECNSLRCLSASHANNVLHINAVAFFQVLSLNPLAAFSVVIM</sequence>